<evidence type="ECO:0000256" key="3">
    <source>
        <dbReference type="ARBA" id="ARBA00022692"/>
    </source>
</evidence>
<feature type="transmembrane region" description="Helical" evidence="6">
    <location>
        <begin position="12"/>
        <end position="33"/>
    </location>
</feature>
<keyword evidence="8" id="KW-1185">Reference proteome</keyword>
<reference evidence="7 8" key="1">
    <citation type="submission" date="2016-01" db="EMBL/GenBank/DDBJ databases">
        <title>Use of Whole Genome Sequencing to ascertain that Brevibacterium massiliense (Roux, Raoult 2009) is a later heterotypic synonym of Brevibacterium ravenspurgense (Mages 2008).</title>
        <authorList>
            <person name="Bernier A.-M."/>
            <person name="Burdz T."/>
            <person name="Huynh C."/>
            <person name="Pachecho A.L."/>
            <person name="Wiebe D."/>
            <person name="Bonner C."/>
            <person name="Bernard K."/>
        </authorList>
    </citation>
    <scope>NUCLEOTIDE SEQUENCE [LARGE SCALE GENOMIC DNA]</scope>
    <source>
        <strain evidence="7 8">CCUG56047</strain>
    </source>
</reference>
<evidence type="ECO:0000256" key="1">
    <source>
        <dbReference type="ARBA" id="ARBA00004141"/>
    </source>
</evidence>
<dbReference type="Pfam" id="PF03741">
    <property type="entry name" value="TerC"/>
    <property type="match status" value="1"/>
</dbReference>
<dbReference type="GO" id="GO:0016020">
    <property type="term" value="C:membrane"/>
    <property type="evidence" value="ECO:0007669"/>
    <property type="project" value="UniProtKB-SubCell"/>
</dbReference>
<evidence type="ECO:0000256" key="6">
    <source>
        <dbReference type="SAM" id="Phobius"/>
    </source>
</evidence>
<name>A0A150H8F3_9MICO</name>
<dbReference type="Proteomes" id="UP000243589">
    <property type="component" value="Unassembled WGS sequence"/>
</dbReference>
<comment type="similarity">
    <text evidence="2">Belongs to the TerC family.</text>
</comment>
<dbReference type="PANTHER" id="PTHR30238:SF0">
    <property type="entry name" value="THYLAKOID MEMBRANE PROTEIN TERC, CHLOROPLASTIC"/>
    <property type="match status" value="1"/>
</dbReference>
<gene>
    <name evidence="7" type="primary">alx</name>
    <name evidence="7" type="ORF">Bravens_01165</name>
</gene>
<dbReference type="AlphaFoldDB" id="A0A150H8F3"/>
<dbReference type="RefSeq" id="WP_062021242.1">
    <property type="nucleotide sequence ID" value="NZ_LQQC01000010.1"/>
</dbReference>
<evidence type="ECO:0000256" key="4">
    <source>
        <dbReference type="ARBA" id="ARBA00022989"/>
    </source>
</evidence>
<feature type="transmembrane region" description="Helical" evidence="6">
    <location>
        <begin position="78"/>
        <end position="97"/>
    </location>
</feature>
<protein>
    <submittedName>
        <fullName evidence="7">Inner membrane protein alx</fullName>
    </submittedName>
</protein>
<dbReference type="PATRIC" id="fig|479117.4.peg.1161"/>
<proteinExistence type="inferred from homology"/>
<comment type="caution">
    <text evidence="7">The sequence shown here is derived from an EMBL/GenBank/DDBJ whole genome shotgun (WGS) entry which is preliminary data.</text>
</comment>
<feature type="transmembrane region" description="Helical" evidence="6">
    <location>
        <begin position="195"/>
        <end position="215"/>
    </location>
</feature>
<feature type="transmembrane region" description="Helical" evidence="6">
    <location>
        <begin position="109"/>
        <end position="129"/>
    </location>
</feature>
<dbReference type="EMBL" id="LQQC01000010">
    <property type="protein sequence ID" value="KXZ58128.1"/>
    <property type="molecule type" value="Genomic_DNA"/>
</dbReference>
<feature type="transmembrane region" description="Helical" evidence="6">
    <location>
        <begin position="290"/>
        <end position="312"/>
    </location>
</feature>
<keyword evidence="5 6" id="KW-0472">Membrane</keyword>
<sequence>MHHESASGLSLTFEFIVLGALCVLLLADLLLILKRPHRPSNREAGLWVGFYVALALIFAGVLYLFGNKQASGEFLAGWLMEYSLSIDNVFVFIIVLSAFKVPPRYQQEVLMVGIIISLVFRGIFILAGVWVIEKFIWVFFIFGAFLLWTAWKQATEKDDDDGGDNLLVRMVKKRFPFTDDYHDNKIFVKIDGKRFATPMLLVFIAIGTTDIMFALDSIPAIMAVTRSAFIIFTANLFALMGLRQLYFLLENMADNLQYLKYGIAVILGYIGFKLIYTAARETFAHQLPEIPLAVSLGVIVVSMTVAVIASLVKRRRDYRHFRSEHLGS</sequence>
<feature type="transmembrane region" description="Helical" evidence="6">
    <location>
        <begin position="45"/>
        <end position="66"/>
    </location>
</feature>
<evidence type="ECO:0000313" key="8">
    <source>
        <dbReference type="Proteomes" id="UP000243589"/>
    </source>
</evidence>
<accession>A0A150H8F3</accession>
<keyword evidence="3 6" id="KW-0812">Transmembrane</keyword>
<keyword evidence="4 6" id="KW-1133">Transmembrane helix</keyword>
<dbReference type="PANTHER" id="PTHR30238">
    <property type="entry name" value="MEMBRANE BOUND PREDICTED REDOX MODULATOR"/>
    <property type="match status" value="1"/>
</dbReference>
<comment type="subcellular location">
    <subcellularLocation>
        <location evidence="1">Membrane</location>
        <topology evidence="1">Multi-pass membrane protein</topology>
    </subcellularLocation>
</comment>
<feature type="transmembrane region" description="Helical" evidence="6">
    <location>
        <begin position="135"/>
        <end position="151"/>
    </location>
</feature>
<feature type="transmembrane region" description="Helical" evidence="6">
    <location>
        <begin position="258"/>
        <end position="278"/>
    </location>
</feature>
<evidence type="ECO:0000256" key="5">
    <source>
        <dbReference type="ARBA" id="ARBA00023136"/>
    </source>
</evidence>
<organism evidence="7 8">
    <name type="scientific">Brevibacterium ravenspurgense</name>
    <dbReference type="NCBI Taxonomy" id="479117"/>
    <lineage>
        <taxon>Bacteria</taxon>
        <taxon>Bacillati</taxon>
        <taxon>Actinomycetota</taxon>
        <taxon>Actinomycetes</taxon>
        <taxon>Micrococcales</taxon>
        <taxon>Brevibacteriaceae</taxon>
        <taxon>Brevibacterium</taxon>
    </lineage>
</organism>
<evidence type="ECO:0000313" key="7">
    <source>
        <dbReference type="EMBL" id="KXZ58128.1"/>
    </source>
</evidence>
<dbReference type="NCBIfam" id="TIGR03718">
    <property type="entry name" value="R_switched_Alx"/>
    <property type="match status" value="1"/>
</dbReference>
<evidence type="ECO:0000256" key="2">
    <source>
        <dbReference type="ARBA" id="ARBA00007511"/>
    </source>
</evidence>
<dbReference type="InterPro" id="IPR022369">
    <property type="entry name" value="Integral_membrane_TerC_rswitch"/>
</dbReference>
<dbReference type="InterPro" id="IPR005496">
    <property type="entry name" value="Integral_membrane_TerC"/>
</dbReference>
<feature type="transmembrane region" description="Helical" evidence="6">
    <location>
        <begin position="227"/>
        <end position="246"/>
    </location>
</feature>